<dbReference type="Pfam" id="PF12849">
    <property type="entry name" value="PBP_like_2"/>
    <property type="match status" value="1"/>
</dbReference>
<keyword evidence="9" id="KW-1185">Reference proteome</keyword>
<evidence type="ECO:0000313" key="9">
    <source>
        <dbReference type="Proteomes" id="UP000826651"/>
    </source>
</evidence>
<organism evidence="8 9">
    <name type="scientific">Occultella gossypii</name>
    <dbReference type="NCBI Taxonomy" id="2800820"/>
    <lineage>
        <taxon>Bacteria</taxon>
        <taxon>Bacillati</taxon>
        <taxon>Actinomycetota</taxon>
        <taxon>Actinomycetes</taxon>
        <taxon>Micrococcales</taxon>
        <taxon>Ruaniaceae</taxon>
        <taxon>Occultella</taxon>
    </lineage>
</organism>
<feature type="compositionally biased region" description="Gly residues" evidence="5">
    <location>
        <begin position="38"/>
        <end position="47"/>
    </location>
</feature>
<evidence type="ECO:0000313" key="8">
    <source>
        <dbReference type="EMBL" id="MBZ2197474.1"/>
    </source>
</evidence>
<sequence>MKLAPSRRLAGISVISALALTLAACGGGDGDDTSTDGDTGGDNGGGATSDLSGSIAGSGASSQENAVGGWIAGFTEANPGVTVSYDPTGSGTGREQFLNGTVLFAGSDAAMSEEELASGVDRCYGGEVIELPLYVSPIAVIYNLPSVEAENINMDPATIAGVFAGEITNWNDPAIADANPDVELPDLPIVPVNRSDESGTTENFTEYLTATAADVWTHGPVETWPISGTQSGAQTSGMIDTVSGAEGTIGYADASRAGDLGTVAVGVGEEYVPFSPEAAAQILDVSPAAADATDLRLTIDLARDTTEAGTYPIVLVSYSIACSVYETEEDAANVAAYLTYVASPEGQDRAAQPDVAGSAPISDDLRERVTAALDQITVAG</sequence>
<evidence type="ECO:0000256" key="2">
    <source>
        <dbReference type="ARBA" id="ARBA00022448"/>
    </source>
</evidence>
<evidence type="ECO:0000256" key="6">
    <source>
        <dbReference type="SAM" id="SignalP"/>
    </source>
</evidence>
<dbReference type="InterPro" id="IPR050962">
    <property type="entry name" value="Phosphate-bind_PstS"/>
</dbReference>
<dbReference type="PANTHER" id="PTHR42996">
    <property type="entry name" value="PHOSPHATE-BINDING PROTEIN PSTS"/>
    <property type="match status" value="1"/>
</dbReference>
<keyword evidence="6" id="KW-0732">Signal</keyword>
<name>A0ABS7SAT5_9MICO</name>
<evidence type="ECO:0000256" key="4">
    <source>
        <dbReference type="PIRNR" id="PIRNR002756"/>
    </source>
</evidence>
<dbReference type="RefSeq" id="WP_223407292.1">
    <property type="nucleotide sequence ID" value="NZ_JAGSHT010000013.1"/>
</dbReference>
<accession>A0ABS7SAT5</accession>
<comment type="similarity">
    <text evidence="1 4">Belongs to the PstS family.</text>
</comment>
<dbReference type="Gene3D" id="3.40.190.10">
    <property type="entry name" value="Periplasmic binding protein-like II"/>
    <property type="match status" value="2"/>
</dbReference>
<comment type="caution">
    <text evidence="8">The sequence shown here is derived from an EMBL/GenBank/DDBJ whole genome shotgun (WGS) entry which is preliminary data.</text>
</comment>
<evidence type="ECO:0000256" key="1">
    <source>
        <dbReference type="ARBA" id="ARBA00008725"/>
    </source>
</evidence>
<reference evidence="8 9" key="1">
    <citation type="submission" date="2021-04" db="EMBL/GenBank/DDBJ databases">
        <title>Ruania sp. nov., isolated from sandy soil of mangrove forest.</title>
        <authorList>
            <person name="Ge X."/>
            <person name="Huang R."/>
            <person name="Liu W."/>
        </authorList>
    </citation>
    <scope>NUCLEOTIDE SEQUENCE [LARGE SCALE GENOMIC DNA]</scope>
    <source>
        <strain evidence="8 9">N2-46</strain>
    </source>
</reference>
<dbReference type="PROSITE" id="PS51257">
    <property type="entry name" value="PROKAR_LIPOPROTEIN"/>
    <property type="match status" value="1"/>
</dbReference>
<dbReference type="EMBL" id="JAGSHT010000013">
    <property type="protein sequence ID" value="MBZ2197474.1"/>
    <property type="molecule type" value="Genomic_DNA"/>
</dbReference>
<dbReference type="PIRSF" id="PIRSF002756">
    <property type="entry name" value="PstS"/>
    <property type="match status" value="1"/>
</dbReference>
<feature type="signal peptide" evidence="6">
    <location>
        <begin position="1"/>
        <end position="23"/>
    </location>
</feature>
<dbReference type="PANTHER" id="PTHR42996:SF1">
    <property type="entry name" value="PHOSPHATE-BINDING PROTEIN PSTS"/>
    <property type="match status" value="1"/>
</dbReference>
<feature type="compositionally biased region" description="Low complexity" evidence="5">
    <location>
        <begin position="48"/>
        <end position="60"/>
    </location>
</feature>
<proteinExistence type="inferred from homology"/>
<feature type="domain" description="PBP" evidence="7">
    <location>
        <begin position="50"/>
        <end position="345"/>
    </location>
</feature>
<evidence type="ECO:0000259" key="7">
    <source>
        <dbReference type="Pfam" id="PF12849"/>
    </source>
</evidence>
<evidence type="ECO:0000256" key="5">
    <source>
        <dbReference type="SAM" id="MobiDB-lite"/>
    </source>
</evidence>
<evidence type="ECO:0000256" key="3">
    <source>
        <dbReference type="ARBA" id="ARBA00022592"/>
    </source>
</evidence>
<keyword evidence="3 4" id="KW-0592">Phosphate transport</keyword>
<feature type="chain" id="PRO_5046111939" description="Phosphate-binding protein" evidence="6">
    <location>
        <begin position="24"/>
        <end position="380"/>
    </location>
</feature>
<protein>
    <recommendedName>
        <fullName evidence="4">Phosphate-binding protein</fullName>
    </recommendedName>
</protein>
<dbReference type="CDD" id="cd13565">
    <property type="entry name" value="PBP2_PstS"/>
    <property type="match status" value="1"/>
</dbReference>
<gene>
    <name evidence="8" type="primary">pstS</name>
    <name evidence="8" type="ORF">KCQ71_15030</name>
</gene>
<feature type="region of interest" description="Disordered" evidence="5">
    <location>
        <begin position="30"/>
        <end position="60"/>
    </location>
</feature>
<dbReference type="InterPro" id="IPR024370">
    <property type="entry name" value="PBP_domain"/>
</dbReference>
<dbReference type="Proteomes" id="UP000826651">
    <property type="component" value="Unassembled WGS sequence"/>
</dbReference>
<dbReference type="NCBIfam" id="TIGR00975">
    <property type="entry name" value="3a0107s03"/>
    <property type="match status" value="1"/>
</dbReference>
<dbReference type="InterPro" id="IPR005673">
    <property type="entry name" value="ABC_phos-bd_PstS"/>
</dbReference>
<keyword evidence="2 4" id="KW-0813">Transport</keyword>
<dbReference type="SUPFAM" id="SSF53850">
    <property type="entry name" value="Periplasmic binding protein-like II"/>
    <property type="match status" value="1"/>
</dbReference>